<dbReference type="AlphaFoldDB" id="A0A963Z3I5"/>
<dbReference type="RefSeq" id="WP_227308811.1">
    <property type="nucleotide sequence ID" value="NZ_JAESVA010000006.1"/>
</dbReference>
<dbReference type="Pfam" id="PF00497">
    <property type="entry name" value="SBP_bac_3"/>
    <property type="match status" value="1"/>
</dbReference>
<sequence>MSLTRSNFLRASLLGAAGLATGPFIRAARAAIPAVVHIATEAAFPPFNMQSPDGKIIGFEPDMVAEIARRSRLNCVMVSQAWDGMIAGLTGGKYEAVCDSISITPKREQVIAFTVPYTTGSSGFAVMKDGGPVLPGNGTQIVLDDDAATKPAVAALAKALSGKILGVQVATIQNDFLTKYLKDSITIRTYASGPDVYLDLTNGRIDALMASSTNIAAFVKRSKGDMIRTGFTFTGGVLGLGSAIGLRQDEVELKAAFDTALTGMIKDGTLRGLSMKWFGTDITPAA</sequence>
<dbReference type="GO" id="GO:0016020">
    <property type="term" value="C:membrane"/>
    <property type="evidence" value="ECO:0007669"/>
    <property type="project" value="InterPro"/>
</dbReference>
<feature type="domain" description="Solute-binding protein family 3/N-terminal" evidence="2">
    <location>
        <begin position="35"/>
        <end position="281"/>
    </location>
</feature>
<dbReference type="InterPro" id="IPR006311">
    <property type="entry name" value="TAT_signal"/>
</dbReference>
<dbReference type="SMART" id="SM00062">
    <property type="entry name" value="PBPb"/>
    <property type="match status" value="1"/>
</dbReference>
<comment type="caution">
    <text evidence="4">The sequence shown here is derived from an EMBL/GenBank/DDBJ whole genome shotgun (WGS) entry which is preliminary data.</text>
</comment>
<reference evidence="4 5" key="1">
    <citation type="journal article" date="2021" name="Microorganisms">
        <title>Acidisoma silvae sp. nov. and Acidisomacellulosilytica sp. nov., Two Acidophilic Bacteria Isolated from Decaying Wood, Hydrolyzing Cellulose and Producing Poly-3-hydroxybutyrate.</title>
        <authorList>
            <person name="Mieszkin S."/>
            <person name="Pouder E."/>
            <person name="Uroz S."/>
            <person name="Simon-Colin C."/>
            <person name="Alain K."/>
        </authorList>
    </citation>
    <scope>NUCLEOTIDE SEQUENCE [LARGE SCALE GENOMIC DNA]</scope>
    <source>
        <strain evidence="4 5">HW T5.17</strain>
    </source>
</reference>
<dbReference type="EMBL" id="JAESVA010000006">
    <property type="protein sequence ID" value="MCB8882145.1"/>
    <property type="molecule type" value="Genomic_DNA"/>
</dbReference>
<protein>
    <submittedName>
        <fullName evidence="4">Transporter substrate-binding domain-containing protein</fullName>
    </submittedName>
</protein>
<dbReference type="InterPro" id="IPR001638">
    <property type="entry name" value="Solute-binding_3/MltF_N"/>
</dbReference>
<proteinExistence type="predicted"/>
<evidence type="ECO:0000256" key="1">
    <source>
        <dbReference type="ARBA" id="ARBA00022729"/>
    </source>
</evidence>
<dbReference type="PROSITE" id="PS51318">
    <property type="entry name" value="TAT"/>
    <property type="match status" value="1"/>
</dbReference>
<dbReference type="PANTHER" id="PTHR35936:SF19">
    <property type="entry name" value="AMINO-ACID-BINDING PROTEIN YXEM-RELATED"/>
    <property type="match status" value="1"/>
</dbReference>
<evidence type="ECO:0000259" key="3">
    <source>
        <dbReference type="SMART" id="SM00079"/>
    </source>
</evidence>
<evidence type="ECO:0000313" key="4">
    <source>
        <dbReference type="EMBL" id="MCB8882145.1"/>
    </source>
</evidence>
<keyword evidence="5" id="KW-1185">Reference proteome</keyword>
<evidence type="ECO:0000313" key="5">
    <source>
        <dbReference type="Proteomes" id="UP000721844"/>
    </source>
</evidence>
<organism evidence="4 5">
    <name type="scientific">Acidisoma cellulosilyticum</name>
    <dbReference type="NCBI Taxonomy" id="2802395"/>
    <lineage>
        <taxon>Bacteria</taxon>
        <taxon>Pseudomonadati</taxon>
        <taxon>Pseudomonadota</taxon>
        <taxon>Alphaproteobacteria</taxon>
        <taxon>Acetobacterales</taxon>
        <taxon>Acidocellaceae</taxon>
        <taxon>Acidisoma</taxon>
    </lineage>
</organism>
<dbReference type="PANTHER" id="PTHR35936">
    <property type="entry name" value="MEMBRANE-BOUND LYTIC MUREIN TRANSGLYCOSYLASE F"/>
    <property type="match status" value="1"/>
</dbReference>
<dbReference type="SUPFAM" id="SSF53850">
    <property type="entry name" value="Periplasmic binding protein-like II"/>
    <property type="match status" value="1"/>
</dbReference>
<dbReference type="SMART" id="SM00079">
    <property type="entry name" value="PBPe"/>
    <property type="match status" value="1"/>
</dbReference>
<feature type="domain" description="Ionotropic glutamate receptor C-terminal" evidence="3">
    <location>
        <begin position="35"/>
        <end position="280"/>
    </location>
</feature>
<dbReference type="GO" id="GO:0015276">
    <property type="term" value="F:ligand-gated monoatomic ion channel activity"/>
    <property type="evidence" value="ECO:0007669"/>
    <property type="project" value="InterPro"/>
</dbReference>
<accession>A0A963Z3I5</accession>
<name>A0A963Z3I5_9PROT</name>
<dbReference type="Proteomes" id="UP000721844">
    <property type="component" value="Unassembled WGS sequence"/>
</dbReference>
<dbReference type="InterPro" id="IPR001320">
    <property type="entry name" value="Iontro_rcpt_C"/>
</dbReference>
<evidence type="ECO:0000259" key="2">
    <source>
        <dbReference type="SMART" id="SM00062"/>
    </source>
</evidence>
<gene>
    <name evidence="4" type="ORF">ACELLULO517_18005</name>
</gene>
<keyword evidence="1" id="KW-0732">Signal</keyword>
<dbReference type="Gene3D" id="3.40.190.10">
    <property type="entry name" value="Periplasmic binding protein-like II"/>
    <property type="match status" value="2"/>
</dbReference>